<protein>
    <recommendedName>
        <fullName evidence="4">Cytochrome c domain-containing protein</fullName>
    </recommendedName>
</protein>
<dbReference type="GO" id="GO:0046872">
    <property type="term" value="F:metal ion binding"/>
    <property type="evidence" value="ECO:0007669"/>
    <property type="project" value="UniProtKB-KW"/>
</dbReference>
<dbReference type="KEGG" id="cjj:CJJ81176_0870"/>
<dbReference type="InterPro" id="IPR036909">
    <property type="entry name" value="Cyt_c-like_dom_sf"/>
</dbReference>
<accession>A0A0H3PHI8</accession>
<evidence type="ECO:0000256" key="3">
    <source>
        <dbReference type="ARBA" id="ARBA00023004"/>
    </source>
</evidence>
<dbReference type="HOGENOM" id="CLU_145217_0_0_7"/>
<dbReference type="SUPFAM" id="SSF46626">
    <property type="entry name" value="Cytochrome c"/>
    <property type="match status" value="1"/>
</dbReference>
<proteinExistence type="predicted"/>
<sequence>MKIVLMFFLFSISLFGADFITLKEYSKMLYENPRGISCKECHGADGSEQILGYYMKNGIKTAYKVPSIQNLSFENFKNSLNQSKDAKSIMPNYSLTNDEIVTLYNYIKQFSKEEK</sequence>
<gene>
    <name evidence="5" type="ordered locus">CJJ81176_0870</name>
</gene>
<evidence type="ECO:0000313" key="6">
    <source>
        <dbReference type="Proteomes" id="UP000000646"/>
    </source>
</evidence>
<dbReference type="GO" id="GO:0009055">
    <property type="term" value="F:electron transfer activity"/>
    <property type="evidence" value="ECO:0007669"/>
    <property type="project" value="InterPro"/>
</dbReference>
<reference evidence="6" key="1">
    <citation type="submission" date="2006-12" db="EMBL/GenBank/DDBJ databases">
        <authorList>
            <person name="Fouts D.E."/>
            <person name="Nelson K.E."/>
            <person name="Sebastian Y."/>
        </authorList>
    </citation>
    <scope>NUCLEOTIDE SEQUENCE [LARGE SCALE GENOMIC DNA]</scope>
    <source>
        <strain evidence="6">81-176</strain>
    </source>
</reference>
<dbReference type="GO" id="GO:0020037">
    <property type="term" value="F:heme binding"/>
    <property type="evidence" value="ECO:0007669"/>
    <property type="project" value="InterPro"/>
</dbReference>
<dbReference type="RefSeq" id="WP_002852485.1">
    <property type="nucleotide sequence ID" value="NC_008787.1"/>
</dbReference>
<evidence type="ECO:0000259" key="4">
    <source>
        <dbReference type="Pfam" id="PF00034"/>
    </source>
</evidence>
<name>A0A0H3PHI8_CAMJJ</name>
<evidence type="ECO:0000256" key="1">
    <source>
        <dbReference type="ARBA" id="ARBA00022617"/>
    </source>
</evidence>
<dbReference type="Gene3D" id="1.10.760.10">
    <property type="entry name" value="Cytochrome c-like domain"/>
    <property type="match status" value="1"/>
</dbReference>
<keyword evidence="3" id="KW-0408">Iron</keyword>
<evidence type="ECO:0000313" key="5">
    <source>
        <dbReference type="EMBL" id="EAQ72380.1"/>
    </source>
</evidence>
<dbReference type="Pfam" id="PF00034">
    <property type="entry name" value="Cytochrom_C"/>
    <property type="match status" value="1"/>
</dbReference>
<dbReference type="InterPro" id="IPR009056">
    <property type="entry name" value="Cyt_c-like_dom"/>
</dbReference>
<evidence type="ECO:0000256" key="2">
    <source>
        <dbReference type="ARBA" id="ARBA00022723"/>
    </source>
</evidence>
<organism evidence="5 6">
    <name type="scientific">Campylobacter jejuni subsp. jejuni serotype O:23/36 (strain 81-176)</name>
    <dbReference type="NCBI Taxonomy" id="354242"/>
    <lineage>
        <taxon>Bacteria</taxon>
        <taxon>Pseudomonadati</taxon>
        <taxon>Campylobacterota</taxon>
        <taxon>Epsilonproteobacteria</taxon>
        <taxon>Campylobacterales</taxon>
        <taxon>Campylobacteraceae</taxon>
        <taxon>Campylobacter</taxon>
    </lineage>
</organism>
<keyword evidence="2" id="KW-0479">Metal-binding</keyword>
<dbReference type="eggNOG" id="COG2010">
    <property type="taxonomic scope" value="Bacteria"/>
</dbReference>
<feature type="domain" description="Cytochrome c" evidence="4">
    <location>
        <begin position="37"/>
        <end position="109"/>
    </location>
</feature>
<keyword evidence="1" id="KW-0349">Heme</keyword>
<dbReference type="EMBL" id="CP000538">
    <property type="protein sequence ID" value="EAQ72380.1"/>
    <property type="molecule type" value="Genomic_DNA"/>
</dbReference>
<dbReference type="AlphaFoldDB" id="A0A0H3PHI8"/>
<dbReference type="Proteomes" id="UP000000646">
    <property type="component" value="Chromosome"/>
</dbReference>